<name>A0ABV6YW79_UNCC1</name>
<evidence type="ECO:0000259" key="2">
    <source>
        <dbReference type="Pfam" id="PF02470"/>
    </source>
</evidence>
<gene>
    <name evidence="3" type="ORF">ACFL27_09565</name>
</gene>
<evidence type="ECO:0000313" key="4">
    <source>
        <dbReference type="Proteomes" id="UP001594351"/>
    </source>
</evidence>
<dbReference type="Pfam" id="PF02470">
    <property type="entry name" value="MlaD"/>
    <property type="match status" value="1"/>
</dbReference>
<organism evidence="3 4">
    <name type="scientific">candidate division CSSED10-310 bacterium</name>
    <dbReference type="NCBI Taxonomy" id="2855610"/>
    <lineage>
        <taxon>Bacteria</taxon>
        <taxon>Bacteria division CSSED10-310</taxon>
    </lineage>
</organism>
<accession>A0ABV6YW79</accession>
<reference evidence="3 4" key="1">
    <citation type="submission" date="2024-09" db="EMBL/GenBank/DDBJ databases">
        <title>Laminarin stimulates single cell rates of sulfate reduction while oxygen inhibits transcriptomic activity in coastal marine sediment.</title>
        <authorList>
            <person name="Lindsay M."/>
            <person name="Orcutt B."/>
            <person name="Emerson D."/>
            <person name="Stepanauskas R."/>
            <person name="D'Angelo T."/>
        </authorList>
    </citation>
    <scope>NUCLEOTIDE SEQUENCE [LARGE SCALE GENOMIC DNA]</scope>
    <source>
        <strain evidence="3">SAG AM-311-K15</strain>
    </source>
</reference>
<protein>
    <submittedName>
        <fullName evidence="3">MlaD family protein</fullName>
    </submittedName>
</protein>
<dbReference type="InterPro" id="IPR052336">
    <property type="entry name" value="MlaD_Phospholipid_Transporter"/>
</dbReference>
<sequence length="522" mass="57945">MKSIGTEVKVGALFLIALLVFSYFAVKVGSLRLPWHAKGYIINVYFDNIAGLEQKAPVRLAGVRIGTVKKISLENGKAKIEAEIEPQIKIQKDASVNVSQMGVMGEKYLEIIRGTPGAPHLSAGDTLTGAPPTSFDQVISVINSIGHDIKSVTSSLRRVLASQEGEARMELIMDNVQRISKDLSTILAANQENMKLTMDNVQALSSSLRAMVDNNSDDVTNTVHNLQDFTRTLADKTPALLEKLEKLVASINGFLPEEGTTMEQSLNNLQQATHDLKDSLASVKNIVGKVDQGEGTIGKLINDDQAHRNLNAALSNLNETLDEAKNVLGRIEKYETELGYRAEYLNDSDSWKHFISLKIKPRHDKYYLIEVIDSPYGYMTETTTHTFTTTDSSTTGYEEVDIYQEEMKIEDEFLINLQIAKELHNLTFRAGLIETRGGVGLDLGFWRQNVLFSVDGWDFGREEHNFHLKFSGRLALYHGIYLVGGWDDLLNDEIDSFFIGAGVLFTDEDLKYMLGVLASVAG</sequence>
<dbReference type="Proteomes" id="UP001594351">
    <property type="component" value="Unassembled WGS sequence"/>
</dbReference>
<comment type="caution">
    <text evidence="3">The sequence shown here is derived from an EMBL/GenBank/DDBJ whole genome shotgun (WGS) entry which is preliminary data.</text>
</comment>
<dbReference type="SUPFAM" id="SSF58104">
    <property type="entry name" value="Methyl-accepting chemotaxis protein (MCP) signaling domain"/>
    <property type="match status" value="1"/>
</dbReference>
<dbReference type="PANTHER" id="PTHR33371:SF4">
    <property type="entry name" value="INTERMEMBRANE PHOSPHOLIPID TRANSPORT SYSTEM BINDING PROTEIN MLAD"/>
    <property type="match status" value="1"/>
</dbReference>
<dbReference type="EMBL" id="JBHPBY010000098">
    <property type="protein sequence ID" value="MFC1850424.1"/>
    <property type="molecule type" value="Genomic_DNA"/>
</dbReference>
<keyword evidence="1" id="KW-0175">Coiled coil</keyword>
<keyword evidence="4" id="KW-1185">Reference proteome</keyword>
<evidence type="ECO:0000313" key="3">
    <source>
        <dbReference type="EMBL" id="MFC1850424.1"/>
    </source>
</evidence>
<feature type="coiled-coil region" evidence="1">
    <location>
        <begin position="307"/>
        <end position="337"/>
    </location>
</feature>
<dbReference type="PANTHER" id="PTHR33371">
    <property type="entry name" value="INTERMEMBRANE PHOSPHOLIPID TRANSPORT SYSTEM BINDING PROTEIN MLAD-RELATED"/>
    <property type="match status" value="1"/>
</dbReference>
<proteinExistence type="predicted"/>
<dbReference type="InterPro" id="IPR003399">
    <property type="entry name" value="Mce/MlaD"/>
</dbReference>
<feature type="domain" description="Mce/MlaD" evidence="2">
    <location>
        <begin position="38"/>
        <end position="114"/>
    </location>
</feature>
<evidence type="ECO:0000256" key="1">
    <source>
        <dbReference type="SAM" id="Coils"/>
    </source>
</evidence>